<evidence type="ECO:0000313" key="10">
    <source>
        <dbReference type="EMBL" id="CAG8787222.1"/>
    </source>
</evidence>
<evidence type="ECO:0000313" key="11">
    <source>
        <dbReference type="Proteomes" id="UP000789901"/>
    </source>
</evidence>
<feature type="transmembrane region" description="Helical" evidence="8">
    <location>
        <begin position="179"/>
        <end position="202"/>
    </location>
</feature>
<comment type="subcellular location">
    <subcellularLocation>
        <location evidence="1">Endomembrane system</location>
        <topology evidence="1">Multi-pass membrane protein</topology>
    </subcellularLocation>
</comment>
<dbReference type="Gene3D" id="1.20.1420.30">
    <property type="entry name" value="NCX, central ion-binding region"/>
    <property type="match status" value="1"/>
</dbReference>
<feature type="non-terminal residue" evidence="10">
    <location>
        <position position="1"/>
    </location>
</feature>
<keyword evidence="3" id="KW-0813">Transport</keyword>
<evidence type="ECO:0000256" key="6">
    <source>
        <dbReference type="ARBA" id="ARBA00023065"/>
    </source>
</evidence>
<evidence type="ECO:0000256" key="3">
    <source>
        <dbReference type="ARBA" id="ARBA00022448"/>
    </source>
</evidence>
<comment type="caution">
    <text evidence="10">The sequence shown here is derived from an EMBL/GenBank/DDBJ whole genome shotgun (WGS) entry which is preliminary data.</text>
</comment>
<proteinExistence type="inferred from homology"/>
<feature type="transmembrane region" description="Helical" evidence="8">
    <location>
        <begin position="6"/>
        <end position="30"/>
    </location>
</feature>
<keyword evidence="4 8" id="KW-0812">Transmembrane</keyword>
<feature type="transmembrane region" description="Helical" evidence="8">
    <location>
        <begin position="223"/>
        <end position="245"/>
    </location>
</feature>
<accession>A0ABN7VMS0</accession>
<feature type="domain" description="Sodium/calcium exchanger membrane region" evidence="9">
    <location>
        <begin position="144"/>
        <end position="220"/>
    </location>
</feature>
<evidence type="ECO:0000259" key="9">
    <source>
        <dbReference type="Pfam" id="PF01699"/>
    </source>
</evidence>
<dbReference type="PANTHER" id="PTHR31503">
    <property type="entry name" value="VACUOLAR CALCIUM ION TRANSPORTER"/>
    <property type="match status" value="1"/>
</dbReference>
<reference evidence="10 11" key="1">
    <citation type="submission" date="2021-06" db="EMBL/GenBank/DDBJ databases">
        <authorList>
            <person name="Kallberg Y."/>
            <person name="Tangrot J."/>
            <person name="Rosling A."/>
        </authorList>
    </citation>
    <scope>NUCLEOTIDE SEQUENCE [LARGE SCALE GENOMIC DNA]</scope>
    <source>
        <strain evidence="10 11">120-4 pot B 10/14</strain>
    </source>
</reference>
<feature type="transmembrane region" description="Helical" evidence="8">
    <location>
        <begin position="95"/>
        <end position="118"/>
    </location>
</feature>
<organism evidence="10 11">
    <name type="scientific">Gigaspora margarita</name>
    <dbReference type="NCBI Taxonomy" id="4874"/>
    <lineage>
        <taxon>Eukaryota</taxon>
        <taxon>Fungi</taxon>
        <taxon>Fungi incertae sedis</taxon>
        <taxon>Mucoromycota</taxon>
        <taxon>Glomeromycotina</taxon>
        <taxon>Glomeromycetes</taxon>
        <taxon>Diversisporales</taxon>
        <taxon>Gigasporaceae</taxon>
        <taxon>Gigaspora</taxon>
    </lineage>
</organism>
<sequence>FIAHFLNWNGIVIFFFNFVAIIPLANLLGFATEELSHGIGQGQIRVVQSSLLGSIFSNILLILGSCILAGGITILKEGQLEQEFSSTAAQASSSVMTLACIALIVPAAFSLSITVNMNDPRLKTHKDLFKNEENNDSQISKRVAIFLLIIVTVITAFLSEFLVSSIEGVVTSLGLSKTFIGLILLPIIGNAAEHVSSVTIAMKNKMDFAICISIGSSTVNGKSNWLEGALLLATYIIMGLAFYYYPDN</sequence>
<feature type="transmembrane region" description="Helical" evidence="8">
    <location>
        <begin position="51"/>
        <end position="75"/>
    </location>
</feature>
<protein>
    <submittedName>
        <fullName evidence="10">8931_t:CDS:1</fullName>
    </submittedName>
</protein>
<keyword evidence="5 8" id="KW-1133">Transmembrane helix</keyword>
<name>A0ABN7VMS0_GIGMA</name>
<feature type="transmembrane region" description="Helical" evidence="8">
    <location>
        <begin position="139"/>
        <end position="159"/>
    </location>
</feature>
<dbReference type="InterPro" id="IPR004713">
    <property type="entry name" value="CaH_exchang"/>
</dbReference>
<dbReference type="InterPro" id="IPR044880">
    <property type="entry name" value="NCX_ion-bd_dom_sf"/>
</dbReference>
<evidence type="ECO:0000256" key="2">
    <source>
        <dbReference type="ARBA" id="ARBA00008170"/>
    </source>
</evidence>
<evidence type="ECO:0000256" key="8">
    <source>
        <dbReference type="SAM" id="Phobius"/>
    </source>
</evidence>
<dbReference type="EMBL" id="CAJVQB010018302">
    <property type="protein sequence ID" value="CAG8787222.1"/>
    <property type="molecule type" value="Genomic_DNA"/>
</dbReference>
<evidence type="ECO:0000256" key="5">
    <source>
        <dbReference type="ARBA" id="ARBA00022989"/>
    </source>
</evidence>
<comment type="similarity">
    <text evidence="2">Belongs to the Ca(2+):cation antiporter (CaCA) (TC 2.A.19) family.</text>
</comment>
<gene>
    <name evidence="10" type="ORF">GMARGA_LOCUS20647</name>
</gene>
<dbReference type="Proteomes" id="UP000789901">
    <property type="component" value="Unassembled WGS sequence"/>
</dbReference>
<evidence type="ECO:0000256" key="4">
    <source>
        <dbReference type="ARBA" id="ARBA00022692"/>
    </source>
</evidence>
<evidence type="ECO:0000256" key="1">
    <source>
        <dbReference type="ARBA" id="ARBA00004127"/>
    </source>
</evidence>
<keyword evidence="7 8" id="KW-0472">Membrane</keyword>
<dbReference type="PANTHER" id="PTHR31503:SF22">
    <property type="entry name" value="VACUOLAR CALCIUM ION TRANSPORTER"/>
    <property type="match status" value="1"/>
</dbReference>
<keyword evidence="11" id="KW-1185">Reference proteome</keyword>
<dbReference type="Pfam" id="PF01699">
    <property type="entry name" value="Na_Ca_ex"/>
    <property type="match status" value="2"/>
</dbReference>
<dbReference type="InterPro" id="IPR004837">
    <property type="entry name" value="NaCa_Exmemb"/>
</dbReference>
<feature type="domain" description="Sodium/calcium exchanger membrane region" evidence="9">
    <location>
        <begin position="41"/>
        <end position="113"/>
    </location>
</feature>
<keyword evidence="6" id="KW-0406">Ion transport</keyword>
<evidence type="ECO:0000256" key="7">
    <source>
        <dbReference type="ARBA" id="ARBA00023136"/>
    </source>
</evidence>